<dbReference type="GO" id="GO:0008270">
    <property type="term" value="F:zinc ion binding"/>
    <property type="evidence" value="ECO:0007669"/>
    <property type="project" value="UniProtKB-KW"/>
</dbReference>
<dbReference type="GeneID" id="62199323"/>
<dbReference type="PANTHER" id="PTHR45676:SF41">
    <property type="entry name" value="RING-H2 FINGER PROTEIN ATL66"/>
    <property type="match status" value="1"/>
</dbReference>
<dbReference type="InterPro" id="IPR001841">
    <property type="entry name" value="Znf_RING"/>
</dbReference>
<feature type="non-terminal residue" evidence="4">
    <location>
        <position position="765"/>
    </location>
</feature>
<feature type="region of interest" description="Disordered" evidence="2">
    <location>
        <begin position="55"/>
        <end position="205"/>
    </location>
</feature>
<feature type="compositionally biased region" description="Low complexity" evidence="2">
    <location>
        <begin position="511"/>
        <end position="544"/>
    </location>
</feature>
<feature type="domain" description="RING-type" evidence="3">
    <location>
        <begin position="695"/>
        <end position="738"/>
    </location>
</feature>
<gene>
    <name evidence="4" type="ORF">GT037_001098</name>
</gene>
<feature type="compositionally biased region" description="Pro residues" evidence="2">
    <location>
        <begin position="501"/>
        <end position="510"/>
    </location>
</feature>
<accession>A0A8H7BCC0</accession>
<keyword evidence="1" id="KW-0863">Zinc-finger</keyword>
<evidence type="ECO:0000256" key="1">
    <source>
        <dbReference type="PROSITE-ProRule" id="PRU00175"/>
    </source>
</evidence>
<name>A0A8H7BCC0_9PLEO</name>
<dbReference type="RefSeq" id="XP_038792001.1">
    <property type="nucleotide sequence ID" value="XM_038926145.1"/>
</dbReference>
<keyword evidence="1" id="KW-0479">Metal-binding</keyword>
<dbReference type="SMART" id="SM00184">
    <property type="entry name" value="RING"/>
    <property type="match status" value="1"/>
</dbReference>
<keyword evidence="1" id="KW-0862">Zinc</keyword>
<dbReference type="SUPFAM" id="SSF57850">
    <property type="entry name" value="RING/U-box"/>
    <property type="match status" value="1"/>
</dbReference>
<organism evidence="4 5">
    <name type="scientific">Alternaria burnsii</name>
    <dbReference type="NCBI Taxonomy" id="1187904"/>
    <lineage>
        <taxon>Eukaryota</taxon>
        <taxon>Fungi</taxon>
        <taxon>Dikarya</taxon>
        <taxon>Ascomycota</taxon>
        <taxon>Pezizomycotina</taxon>
        <taxon>Dothideomycetes</taxon>
        <taxon>Pleosporomycetidae</taxon>
        <taxon>Pleosporales</taxon>
        <taxon>Pleosporineae</taxon>
        <taxon>Pleosporaceae</taxon>
        <taxon>Alternaria</taxon>
        <taxon>Alternaria sect. Alternaria</taxon>
    </lineage>
</organism>
<dbReference type="Proteomes" id="UP000596902">
    <property type="component" value="Unassembled WGS sequence"/>
</dbReference>
<reference evidence="4" key="1">
    <citation type="submission" date="2020-01" db="EMBL/GenBank/DDBJ databases">
        <authorList>
            <person name="Feng Z.H.Z."/>
        </authorList>
    </citation>
    <scope>NUCLEOTIDE SEQUENCE</scope>
    <source>
        <strain evidence="4">CBS107.38</strain>
    </source>
</reference>
<evidence type="ECO:0000259" key="3">
    <source>
        <dbReference type="PROSITE" id="PS50089"/>
    </source>
</evidence>
<evidence type="ECO:0000313" key="4">
    <source>
        <dbReference type="EMBL" id="KAF7682122.1"/>
    </source>
</evidence>
<proteinExistence type="predicted"/>
<evidence type="ECO:0000256" key="2">
    <source>
        <dbReference type="SAM" id="MobiDB-lite"/>
    </source>
</evidence>
<keyword evidence="5" id="KW-1185">Reference proteome</keyword>
<dbReference type="InterPro" id="IPR013083">
    <property type="entry name" value="Znf_RING/FYVE/PHD"/>
</dbReference>
<reference evidence="4" key="2">
    <citation type="submission" date="2020-08" db="EMBL/GenBank/DDBJ databases">
        <title>Draft Genome Sequence of Cumin Blight Pathogen Alternaria burnsii.</title>
        <authorList>
            <person name="Feng Z."/>
        </authorList>
    </citation>
    <scope>NUCLEOTIDE SEQUENCE</scope>
    <source>
        <strain evidence="4">CBS107.38</strain>
    </source>
</reference>
<dbReference type="PROSITE" id="PS50089">
    <property type="entry name" value="ZF_RING_2"/>
    <property type="match status" value="1"/>
</dbReference>
<feature type="compositionally biased region" description="Gly residues" evidence="2">
    <location>
        <begin position="380"/>
        <end position="391"/>
    </location>
</feature>
<evidence type="ECO:0000313" key="5">
    <source>
        <dbReference type="Proteomes" id="UP000596902"/>
    </source>
</evidence>
<dbReference type="AlphaFoldDB" id="A0A8H7BCC0"/>
<dbReference type="PANTHER" id="PTHR45676">
    <property type="entry name" value="RING-H2 FINGER PROTEIN ATL51-RELATED"/>
    <property type="match status" value="1"/>
</dbReference>
<feature type="region of interest" description="Disordered" evidence="2">
    <location>
        <begin position="371"/>
        <end position="399"/>
    </location>
</feature>
<feature type="compositionally biased region" description="Low complexity" evidence="2">
    <location>
        <begin position="104"/>
        <end position="115"/>
    </location>
</feature>
<feature type="region of interest" description="Disordered" evidence="2">
    <location>
        <begin position="434"/>
        <end position="602"/>
    </location>
</feature>
<dbReference type="EMBL" id="JAAABM010000001">
    <property type="protein sequence ID" value="KAF7682122.1"/>
    <property type="molecule type" value="Genomic_DNA"/>
</dbReference>
<dbReference type="Pfam" id="PF13639">
    <property type="entry name" value="zf-RING_2"/>
    <property type="match status" value="1"/>
</dbReference>
<dbReference type="CDD" id="cd16461">
    <property type="entry name" value="RING-H2_EL5-like"/>
    <property type="match status" value="1"/>
</dbReference>
<protein>
    <submittedName>
        <fullName evidence="4">Ring finger domain-containing protein</fullName>
    </submittedName>
</protein>
<dbReference type="Gene3D" id="3.30.40.10">
    <property type="entry name" value="Zinc/RING finger domain, C3HC4 (zinc finger)"/>
    <property type="match status" value="1"/>
</dbReference>
<comment type="caution">
    <text evidence="4">The sequence shown here is derived from an EMBL/GenBank/DDBJ whole genome shotgun (WGS) entry which is preliminary data.</text>
</comment>
<sequence>PHAVSAVTDWEGSAAPYITALPPLDLVALTEDTSTRRHPLRPFLFLRRAFLAGRPHNMGQANSTGAADAQTRRRSRPLSWAPGLLASSQPNDDTVPELLHRAPDTPSRSRPSTTRISNRLSSHFGRHDAGSSAPEDAPVPSRSRSRLHRARSSLSSMTGLLSRRPPLPTRNTEPTSGFAAPSTPNNTVPSRSALRHTASDRGPFLPRVQVPELGLDFDQLLRTNSQAERSDGHRQRPLVPLSPLRRDGRALSILPSQRRLRNMIGHPRRRRSLWQDGENMDNVQQLRQGEDQADVLSRLLSLAAAATAASLVGDDNQAATRDGTFDTFLQSLQNGSIASALRGNEDGQGGDNPGAAQAPLNFFRMFRFGTSTDNARNDTTGGGGSSSGNGGTEAEEDGEGRMVPIIIVGIRSIQPGSGTGQEDASIPPFLDALSSFPTPPTSPGDANANILQPPQNGTRFSHRRRASMGGFNFPSNYDSQRHHRGTTQERSRPWSSVTDSPPGPLPPPSTPATTLNFSAGPSGATTPATSTSPSSPTTQSSAPSRRNSFVRRAAGSTLEPTAEEPQTHTRNARPRRLSESDFTRYGSGAPRRRGVVEPDNNPGEGSRSWIIYVLGGSYPENHPILTTPSLFTDSPTYEDMMLLSSILGPAKPPVASEEDVASAPGLFRIRGDAGALVAEAVEGQETINLVAGARCLVCLCDFEVDEEARKLVKCEHMFHKICIDQWLTTGRNSCPLCRGEGVHETVKETDVTSDAATPSVPQAAA</sequence>
<feature type="compositionally biased region" description="Polar residues" evidence="2">
    <location>
        <begin position="449"/>
        <end position="459"/>
    </location>
</feature>